<dbReference type="EMBL" id="JAGVWD010000019">
    <property type="protein sequence ID" value="MBS3057273.1"/>
    <property type="molecule type" value="Genomic_DNA"/>
</dbReference>
<evidence type="ECO:0000259" key="5">
    <source>
        <dbReference type="PROSITE" id="PS51379"/>
    </source>
</evidence>
<keyword evidence="2" id="KW-0479">Metal-binding</keyword>
<dbReference type="Proteomes" id="UP000677687">
    <property type="component" value="Unassembled WGS sequence"/>
</dbReference>
<evidence type="ECO:0000313" key="6">
    <source>
        <dbReference type="EMBL" id="MBS3057273.1"/>
    </source>
</evidence>
<evidence type="ECO:0000256" key="1">
    <source>
        <dbReference type="ARBA" id="ARBA00022485"/>
    </source>
</evidence>
<reference evidence="6" key="2">
    <citation type="submission" date="2021-05" db="EMBL/GenBank/DDBJ databases">
        <title>Protein family content uncovers lineage relationships and bacterial pathway maintenance mechanisms in DPANN archaea.</title>
        <authorList>
            <person name="Castelle C.J."/>
            <person name="Meheust R."/>
            <person name="Jaffe A.L."/>
            <person name="Seitz K."/>
            <person name="Gong X."/>
            <person name="Baker B.J."/>
            <person name="Banfield J.F."/>
        </authorList>
    </citation>
    <scope>NUCLEOTIDE SEQUENCE</scope>
    <source>
        <strain evidence="6">RIFCSPHIGHO2_01_FULL_AR10_44_11</strain>
    </source>
</reference>
<comment type="caution">
    <text evidence="6">The sequence shown here is derived from an EMBL/GenBank/DDBJ whole genome shotgun (WGS) entry which is preliminary data.</text>
</comment>
<evidence type="ECO:0000256" key="4">
    <source>
        <dbReference type="ARBA" id="ARBA00023014"/>
    </source>
</evidence>
<reference evidence="6" key="1">
    <citation type="submission" date="2021-03" db="EMBL/GenBank/DDBJ databases">
        <authorList>
            <person name="Jaffe A."/>
        </authorList>
    </citation>
    <scope>NUCLEOTIDE SEQUENCE</scope>
    <source>
        <strain evidence="6">RIFCSPHIGHO2_01_FULL_AR10_44_11</strain>
    </source>
</reference>
<dbReference type="PROSITE" id="PS51379">
    <property type="entry name" value="4FE4S_FER_2"/>
    <property type="match status" value="2"/>
</dbReference>
<dbReference type="InterPro" id="IPR007160">
    <property type="entry name" value="DUF362"/>
</dbReference>
<evidence type="ECO:0000313" key="7">
    <source>
        <dbReference type="Proteomes" id="UP000677687"/>
    </source>
</evidence>
<dbReference type="InterPro" id="IPR050157">
    <property type="entry name" value="PSI_iron-sulfur_center"/>
</dbReference>
<dbReference type="GO" id="GO:0051539">
    <property type="term" value="F:4 iron, 4 sulfur cluster binding"/>
    <property type="evidence" value="ECO:0007669"/>
    <property type="project" value="UniProtKB-KW"/>
</dbReference>
<feature type="domain" description="4Fe-4S ferredoxin-type" evidence="5">
    <location>
        <begin position="209"/>
        <end position="237"/>
    </location>
</feature>
<dbReference type="AlphaFoldDB" id="A0A8T4KQH9"/>
<sequence length="347" mass="38151">MTCGADEMASKVYLVKEPFLTNLEIALDKFGLKRRFSGKSAAVKAHMGEYENLNYIRPALLGKVVEILLSAKAKPFVFDSPTSYHRRRHTVNDYFDTARRNGFTKETIGCEIKISDEALNEKGTILRRVGVCRDIANAEAMIVLSHGKGHVCGAYGGAIKNLGMGAVDIATKDAIHENAAPLIDREKCTGCAACIEVCHPKANSLKNKKISIDYGKCWGCDRCVKACKYGALKPKIAFFNYLLADSAGAVLRKFQKENVLYVTMLMSIAPRCDCNPRSGMSAMQDIGILVSNDICAIDCAAIDLINKTFGKDWFESLKYRNPKEQTEMIEKFGLGNSKYKLEGIGGG</sequence>
<proteinExistence type="predicted"/>
<dbReference type="Gene3D" id="3.30.70.20">
    <property type="match status" value="2"/>
</dbReference>
<accession>A0A8T4KQH9</accession>
<name>A0A8T4KQH9_9ARCH</name>
<evidence type="ECO:0000256" key="2">
    <source>
        <dbReference type="ARBA" id="ARBA00022723"/>
    </source>
</evidence>
<dbReference type="PANTHER" id="PTHR24960:SF79">
    <property type="entry name" value="PHOTOSYSTEM I IRON-SULFUR CENTER"/>
    <property type="match status" value="1"/>
</dbReference>
<organism evidence="6 7">
    <name type="scientific">Candidatus Iainarchaeum sp</name>
    <dbReference type="NCBI Taxonomy" id="3101447"/>
    <lineage>
        <taxon>Archaea</taxon>
        <taxon>Candidatus Iainarchaeota</taxon>
        <taxon>Candidatus Iainarchaeia</taxon>
        <taxon>Candidatus Iainarchaeales</taxon>
        <taxon>Candidatus Iainarchaeaceae</taxon>
        <taxon>Candidatus Iainarchaeum</taxon>
    </lineage>
</organism>
<dbReference type="PANTHER" id="PTHR24960">
    <property type="entry name" value="PHOTOSYSTEM I IRON-SULFUR CENTER-RELATED"/>
    <property type="match status" value="1"/>
</dbReference>
<protein>
    <submittedName>
        <fullName evidence="6">DUF362 domain-containing protein</fullName>
    </submittedName>
</protein>
<feature type="domain" description="4Fe-4S ferredoxin-type" evidence="5">
    <location>
        <begin position="179"/>
        <end position="208"/>
    </location>
</feature>
<evidence type="ECO:0000256" key="3">
    <source>
        <dbReference type="ARBA" id="ARBA00023004"/>
    </source>
</evidence>
<dbReference type="GO" id="GO:0046872">
    <property type="term" value="F:metal ion binding"/>
    <property type="evidence" value="ECO:0007669"/>
    <property type="project" value="UniProtKB-KW"/>
</dbReference>
<dbReference type="Pfam" id="PF12838">
    <property type="entry name" value="Fer4_7"/>
    <property type="match status" value="1"/>
</dbReference>
<dbReference type="InterPro" id="IPR017896">
    <property type="entry name" value="4Fe4S_Fe-S-bd"/>
</dbReference>
<dbReference type="SUPFAM" id="SSF54862">
    <property type="entry name" value="4Fe-4S ferredoxins"/>
    <property type="match status" value="2"/>
</dbReference>
<keyword evidence="1" id="KW-0004">4Fe-4S</keyword>
<gene>
    <name evidence="6" type="ORF">J4415_01440</name>
</gene>
<dbReference type="Pfam" id="PF04015">
    <property type="entry name" value="DUF362"/>
    <property type="match status" value="1"/>
</dbReference>
<keyword evidence="4" id="KW-0411">Iron-sulfur</keyword>
<keyword evidence="3" id="KW-0408">Iron</keyword>